<dbReference type="EMBL" id="FPBV01000005">
    <property type="protein sequence ID" value="SFU63103.1"/>
    <property type="molecule type" value="Genomic_DNA"/>
</dbReference>
<keyword evidence="2" id="KW-1185">Reference proteome</keyword>
<evidence type="ECO:0000313" key="2">
    <source>
        <dbReference type="Proteomes" id="UP000183508"/>
    </source>
</evidence>
<protein>
    <submittedName>
        <fullName evidence="1">Uncharacterized protein</fullName>
    </submittedName>
</protein>
<proteinExistence type="predicted"/>
<dbReference type="AlphaFoldDB" id="A0A1I7HR56"/>
<name>A0A1I7HR56_9BACL</name>
<organism evidence="1 2">
    <name type="scientific">Alicyclobacillus macrosporangiidus</name>
    <dbReference type="NCBI Taxonomy" id="392015"/>
    <lineage>
        <taxon>Bacteria</taxon>
        <taxon>Bacillati</taxon>
        <taxon>Bacillota</taxon>
        <taxon>Bacilli</taxon>
        <taxon>Bacillales</taxon>
        <taxon>Alicyclobacillaceae</taxon>
        <taxon>Alicyclobacillus</taxon>
    </lineage>
</organism>
<reference evidence="2" key="1">
    <citation type="submission" date="2016-10" db="EMBL/GenBank/DDBJ databases">
        <authorList>
            <person name="Varghese N."/>
        </authorList>
    </citation>
    <scope>NUCLEOTIDE SEQUENCE [LARGE SCALE GENOMIC DNA]</scope>
    <source>
        <strain evidence="2">DSM 17980</strain>
    </source>
</reference>
<accession>A0A1I7HR56</accession>
<dbReference type="STRING" id="392015.SAMN05421543_10550"/>
<gene>
    <name evidence="1" type="ORF">SAMN05421543_10550</name>
</gene>
<evidence type="ECO:0000313" key="1">
    <source>
        <dbReference type="EMBL" id="SFU63103.1"/>
    </source>
</evidence>
<dbReference type="Proteomes" id="UP000183508">
    <property type="component" value="Unassembled WGS sequence"/>
</dbReference>
<sequence length="56" mass="6478">MARVNDAQRAANRGFKPASLRPDLVERIREWERQLSAETAGEIVLVAYDHENRNRT</sequence>